<gene>
    <name evidence="2" type="ORF">EG240_12530</name>
</gene>
<reference evidence="2 3" key="1">
    <citation type="submission" date="2018-11" db="EMBL/GenBank/DDBJ databases">
        <title>Flavobacterium sp. nov., YIM 102701-2 draft genome.</title>
        <authorList>
            <person name="Li G."/>
            <person name="Jiang Y."/>
        </authorList>
    </citation>
    <scope>NUCLEOTIDE SEQUENCE [LARGE SCALE GENOMIC DNA]</scope>
    <source>
        <strain evidence="2 3">YIM 102701-2</strain>
    </source>
</reference>
<keyword evidence="1" id="KW-0812">Transmembrane</keyword>
<accession>A0A3P3W2K3</accession>
<sequence length="589" mass="68334">MFYKYRYIFYIIIGGPFLIGILLIIGLISNSGSEQKLQNNLVEINDVFSKNQENVYATVPHNGNYELSGVSVNDFKTLEDNNSENAHIGRNTKNVYSGNLILEDLNPNSVITIGNNYYTDGKTTYYSNRTSERNKKIGFLHQILQLTTYNFGITSKPQIYWYPFVKLEDNLKLRKLNGYALAASADKVYFEGKEMPKANPLKTRPIFNTDNSDNYRYFTDKIYKYFTDEIHIYYENQLIDLAYNTEIIAPNFEGELPYSNEYLIDSKNGNVIVDARLFPKENAPYKILSTNLKNANQVLFASKNGIYYYVATKEKIERMGENPFKNNDFNSIYGGVINSNNELYYLTISNDWSSKNGLKSRNTELNLLENVRANDLVRLDNDQNNIGSIWKAKNRYFFFDNQRDIQFYKSSIYEFVNPEDAINLLKQENIRYNDLESLKEQEKLIIPNHTNFGIAKTKAESENSSSLITISAVSLALLLVLGFVFRNKIFRPYIFEDGYLIVNSIIVSKYKISNIEEVVFNLKYDYRRFVTTFKIITKDGKINKWHGYLRTLSLINPANANIDDYLEILQKELEQKGIKSRIEVVNRPN</sequence>
<feature type="transmembrane region" description="Helical" evidence="1">
    <location>
        <begin position="7"/>
        <end position="28"/>
    </location>
</feature>
<name>A0A3P3W2K3_9FLAO</name>
<organism evidence="2 3">
    <name type="scientific">Paenimyroides tangerinum</name>
    <dbReference type="NCBI Taxonomy" id="2488728"/>
    <lineage>
        <taxon>Bacteria</taxon>
        <taxon>Pseudomonadati</taxon>
        <taxon>Bacteroidota</taxon>
        <taxon>Flavobacteriia</taxon>
        <taxon>Flavobacteriales</taxon>
        <taxon>Flavobacteriaceae</taxon>
        <taxon>Paenimyroides</taxon>
    </lineage>
</organism>
<dbReference type="Proteomes" id="UP000275719">
    <property type="component" value="Unassembled WGS sequence"/>
</dbReference>
<keyword evidence="1" id="KW-0472">Membrane</keyword>
<protein>
    <recommendedName>
        <fullName evidence="4">DKNYY family protein</fullName>
    </recommendedName>
</protein>
<evidence type="ECO:0000313" key="3">
    <source>
        <dbReference type="Proteomes" id="UP000275719"/>
    </source>
</evidence>
<dbReference type="RefSeq" id="WP_125019733.1">
    <property type="nucleotide sequence ID" value="NZ_RQVQ01000032.1"/>
</dbReference>
<evidence type="ECO:0000313" key="2">
    <source>
        <dbReference type="EMBL" id="RRJ89190.1"/>
    </source>
</evidence>
<keyword evidence="1" id="KW-1133">Transmembrane helix</keyword>
<keyword evidence="3" id="KW-1185">Reference proteome</keyword>
<evidence type="ECO:0000256" key="1">
    <source>
        <dbReference type="SAM" id="Phobius"/>
    </source>
</evidence>
<dbReference type="AlphaFoldDB" id="A0A3P3W2K3"/>
<dbReference type="EMBL" id="RQVQ01000032">
    <property type="protein sequence ID" value="RRJ89190.1"/>
    <property type="molecule type" value="Genomic_DNA"/>
</dbReference>
<proteinExistence type="predicted"/>
<evidence type="ECO:0008006" key="4">
    <source>
        <dbReference type="Google" id="ProtNLM"/>
    </source>
</evidence>
<feature type="transmembrane region" description="Helical" evidence="1">
    <location>
        <begin position="466"/>
        <end position="485"/>
    </location>
</feature>
<comment type="caution">
    <text evidence="2">The sequence shown here is derived from an EMBL/GenBank/DDBJ whole genome shotgun (WGS) entry which is preliminary data.</text>
</comment>
<dbReference type="OrthoDB" id="8647779at2"/>